<dbReference type="AlphaFoldDB" id="A0A517PKT7"/>
<dbReference type="InterPro" id="IPR029063">
    <property type="entry name" value="SAM-dependent_MTases_sf"/>
</dbReference>
<protein>
    <submittedName>
        <fullName evidence="1">Cyclopropane-fatty-acyl-phospholipid synthase</fullName>
        <ecNumber evidence="1">2.1.1.79</ecNumber>
    </submittedName>
</protein>
<keyword evidence="1" id="KW-0489">Methyltransferase</keyword>
<dbReference type="PANTHER" id="PTHR43832">
    <property type="match status" value="1"/>
</dbReference>
<dbReference type="GO" id="GO:0032259">
    <property type="term" value="P:methylation"/>
    <property type="evidence" value="ECO:0007669"/>
    <property type="project" value="UniProtKB-KW"/>
</dbReference>
<dbReference type="EC" id="2.1.1.79" evidence="1"/>
<sequence length="369" mass="42865">MKTDMLVNLAIECVERGWVPDSLVRRAIRRLCSKRLDSLDGGSPAADAENRRAFVEAALKSPIALVPEKANEQHYEVPAAFYEQVLGARRKYSCCYWPEGVTTLDEAEVAALQESCLHAELEDGMQILELGCGWGSLTLWIAEHYPQSHITAVSNSHSQRAAIEQMARERGYADRVNVITADMNDFEPEQKFDRVVSVEMFEHMRNYARLLNRISDWLVDDGKLFVHIFCHRNYVYEFSDENADDWMARHFFTGGIMPADDWFSHFQEDMQVEQQWRWNGRHYQLTSEAWLENLDQRSAQVLPILAETYGTQQAHRWWMRWRLFFLAVAELFGYQSGEEWYVSHYLLSKTTVQHDAPSPPGKVTEHSLY</sequence>
<keyword evidence="1" id="KW-0808">Transferase</keyword>
<evidence type="ECO:0000313" key="1">
    <source>
        <dbReference type="EMBL" id="QDT19994.1"/>
    </source>
</evidence>
<dbReference type="SUPFAM" id="SSF53335">
    <property type="entry name" value="S-adenosyl-L-methionine-dependent methyltransferases"/>
    <property type="match status" value="1"/>
</dbReference>
<organism evidence="1 2">
    <name type="scientific">Gimesia chilikensis</name>
    <dbReference type="NCBI Taxonomy" id="2605989"/>
    <lineage>
        <taxon>Bacteria</taxon>
        <taxon>Pseudomonadati</taxon>
        <taxon>Planctomycetota</taxon>
        <taxon>Planctomycetia</taxon>
        <taxon>Planctomycetales</taxon>
        <taxon>Planctomycetaceae</taxon>
        <taxon>Gimesia</taxon>
    </lineage>
</organism>
<dbReference type="RefSeq" id="WP_197997047.1">
    <property type="nucleotide sequence ID" value="NZ_CP036266.1"/>
</dbReference>
<dbReference type="CDD" id="cd02440">
    <property type="entry name" value="AdoMet_MTases"/>
    <property type="match status" value="1"/>
</dbReference>
<dbReference type="GO" id="GO:0008825">
    <property type="term" value="F:cyclopropane-fatty-acyl-phospholipid synthase activity"/>
    <property type="evidence" value="ECO:0007669"/>
    <property type="project" value="UniProtKB-EC"/>
</dbReference>
<evidence type="ECO:0000313" key="2">
    <source>
        <dbReference type="Proteomes" id="UP000320421"/>
    </source>
</evidence>
<keyword evidence="2" id="KW-1185">Reference proteome</keyword>
<dbReference type="Gene3D" id="3.40.50.150">
    <property type="entry name" value="Vaccinia Virus protein VP39"/>
    <property type="match status" value="1"/>
</dbReference>
<accession>A0A517PKT7</accession>
<dbReference type="PANTHER" id="PTHR43832:SF1">
    <property type="entry name" value="S-ADENOSYL-L-METHIONINE-DEPENDENT METHYLTRANSFERASES SUPERFAMILY PROTEIN"/>
    <property type="match status" value="1"/>
</dbReference>
<dbReference type="FunFam" id="3.40.50.150:FF:000554">
    <property type="entry name" value="Cation-transporting ATPase"/>
    <property type="match status" value="1"/>
</dbReference>
<dbReference type="Proteomes" id="UP000320421">
    <property type="component" value="Chromosome"/>
</dbReference>
<dbReference type="Pfam" id="PF02353">
    <property type="entry name" value="CMAS"/>
    <property type="match status" value="1"/>
</dbReference>
<gene>
    <name evidence="1" type="primary">cfa_2</name>
    <name evidence="1" type="ORF">HG66A1_17670</name>
</gene>
<proteinExistence type="predicted"/>
<dbReference type="EMBL" id="CP036266">
    <property type="protein sequence ID" value="QDT19994.1"/>
    <property type="molecule type" value="Genomic_DNA"/>
</dbReference>
<reference evidence="1 2" key="1">
    <citation type="submission" date="2019-02" db="EMBL/GenBank/DDBJ databases">
        <title>Deep-cultivation of Planctomycetes and their phenomic and genomic characterization uncovers novel biology.</title>
        <authorList>
            <person name="Wiegand S."/>
            <person name="Jogler M."/>
            <person name="Boedeker C."/>
            <person name="Pinto D."/>
            <person name="Vollmers J."/>
            <person name="Rivas-Marin E."/>
            <person name="Kohn T."/>
            <person name="Peeters S.H."/>
            <person name="Heuer A."/>
            <person name="Rast P."/>
            <person name="Oberbeckmann S."/>
            <person name="Bunk B."/>
            <person name="Jeske O."/>
            <person name="Meyerdierks A."/>
            <person name="Storesund J.E."/>
            <person name="Kallscheuer N."/>
            <person name="Luecker S."/>
            <person name="Lage O.M."/>
            <person name="Pohl T."/>
            <person name="Merkel B.J."/>
            <person name="Hornburger P."/>
            <person name="Mueller R.-W."/>
            <person name="Bruemmer F."/>
            <person name="Labrenz M."/>
            <person name="Spormann A.M."/>
            <person name="Op den Camp H."/>
            <person name="Overmann J."/>
            <person name="Amann R."/>
            <person name="Jetten M.S.M."/>
            <person name="Mascher T."/>
            <person name="Medema M.H."/>
            <person name="Devos D.P."/>
            <person name="Kaster A.-K."/>
            <person name="Ovreas L."/>
            <person name="Rohde M."/>
            <person name="Galperin M.Y."/>
            <person name="Jogler C."/>
        </authorList>
    </citation>
    <scope>NUCLEOTIDE SEQUENCE [LARGE SCALE GENOMIC DNA]</scope>
    <source>
        <strain evidence="1 2">HG66A1</strain>
    </source>
</reference>
<name>A0A517PKT7_9PLAN</name>